<dbReference type="PANTHER" id="PTHR43877">
    <property type="entry name" value="AMINOALKYLPHOSPHONATE N-ACETYLTRANSFERASE-RELATED-RELATED"/>
    <property type="match status" value="1"/>
</dbReference>
<dbReference type="Gene3D" id="3.40.630.30">
    <property type="match status" value="1"/>
</dbReference>
<name>A0ABP4WF94_9ACTN</name>
<dbReference type="CDD" id="cd04301">
    <property type="entry name" value="NAT_SF"/>
    <property type="match status" value="1"/>
</dbReference>
<sequence length="174" mass="18587">MPNVIIRPARADDADFLADMVVAAVNWSPSDAHWTRERVLATRELAHYVVGWPRPGDFGVVALADGERAGAAWFREFPADDPGYGFVRPGVPELTLAVTEPWRGRGVGRKLLHGLLAEARARGLSAVSLSVASGNRAARLYVQAGFRVVGACGDSDTMLLTWPDNAPGRGAGPD</sequence>
<dbReference type="InterPro" id="IPR016181">
    <property type="entry name" value="Acyl_CoA_acyltransferase"/>
</dbReference>
<evidence type="ECO:0000256" key="1">
    <source>
        <dbReference type="ARBA" id="ARBA00022679"/>
    </source>
</evidence>
<dbReference type="Proteomes" id="UP001500655">
    <property type="component" value="Unassembled WGS sequence"/>
</dbReference>
<keyword evidence="5" id="KW-1185">Reference proteome</keyword>
<organism evidence="4 5">
    <name type="scientific">Luedemannella helvata</name>
    <dbReference type="NCBI Taxonomy" id="349315"/>
    <lineage>
        <taxon>Bacteria</taxon>
        <taxon>Bacillati</taxon>
        <taxon>Actinomycetota</taxon>
        <taxon>Actinomycetes</taxon>
        <taxon>Micromonosporales</taxon>
        <taxon>Micromonosporaceae</taxon>
        <taxon>Luedemannella</taxon>
    </lineage>
</organism>
<evidence type="ECO:0000259" key="3">
    <source>
        <dbReference type="PROSITE" id="PS51186"/>
    </source>
</evidence>
<dbReference type="EMBL" id="BAAALS010000009">
    <property type="protein sequence ID" value="GAA1751479.1"/>
    <property type="molecule type" value="Genomic_DNA"/>
</dbReference>
<dbReference type="SUPFAM" id="SSF55729">
    <property type="entry name" value="Acyl-CoA N-acyltransferases (Nat)"/>
    <property type="match status" value="1"/>
</dbReference>
<evidence type="ECO:0000313" key="5">
    <source>
        <dbReference type="Proteomes" id="UP001500655"/>
    </source>
</evidence>
<reference evidence="5" key="1">
    <citation type="journal article" date="2019" name="Int. J. Syst. Evol. Microbiol.">
        <title>The Global Catalogue of Microorganisms (GCM) 10K type strain sequencing project: providing services to taxonomists for standard genome sequencing and annotation.</title>
        <authorList>
            <consortium name="The Broad Institute Genomics Platform"/>
            <consortium name="The Broad Institute Genome Sequencing Center for Infectious Disease"/>
            <person name="Wu L."/>
            <person name="Ma J."/>
        </authorList>
    </citation>
    <scope>NUCLEOTIDE SEQUENCE [LARGE SCALE GENOMIC DNA]</scope>
    <source>
        <strain evidence="5">JCM 13249</strain>
    </source>
</reference>
<comment type="caution">
    <text evidence="4">The sequence shown here is derived from an EMBL/GenBank/DDBJ whole genome shotgun (WGS) entry which is preliminary data.</text>
</comment>
<feature type="domain" description="N-acetyltransferase" evidence="3">
    <location>
        <begin position="4"/>
        <end position="163"/>
    </location>
</feature>
<dbReference type="RefSeq" id="WP_344079931.1">
    <property type="nucleotide sequence ID" value="NZ_BAAALS010000009.1"/>
</dbReference>
<dbReference type="InterPro" id="IPR000182">
    <property type="entry name" value="GNAT_dom"/>
</dbReference>
<gene>
    <name evidence="4" type="ORF">GCM10009681_23160</name>
</gene>
<dbReference type="InterPro" id="IPR050832">
    <property type="entry name" value="Bact_Acetyltransf"/>
</dbReference>
<dbReference type="PANTHER" id="PTHR43877:SF1">
    <property type="entry name" value="ACETYLTRANSFERASE"/>
    <property type="match status" value="1"/>
</dbReference>
<dbReference type="Pfam" id="PF00583">
    <property type="entry name" value="Acetyltransf_1"/>
    <property type="match status" value="1"/>
</dbReference>
<evidence type="ECO:0000313" key="4">
    <source>
        <dbReference type="EMBL" id="GAA1751479.1"/>
    </source>
</evidence>
<protein>
    <recommendedName>
        <fullName evidence="3">N-acetyltransferase domain-containing protein</fullName>
    </recommendedName>
</protein>
<proteinExistence type="predicted"/>
<dbReference type="PROSITE" id="PS51186">
    <property type="entry name" value="GNAT"/>
    <property type="match status" value="1"/>
</dbReference>
<accession>A0ABP4WF94</accession>
<keyword evidence="2" id="KW-0012">Acyltransferase</keyword>
<keyword evidence="1" id="KW-0808">Transferase</keyword>
<evidence type="ECO:0000256" key="2">
    <source>
        <dbReference type="ARBA" id="ARBA00023315"/>
    </source>
</evidence>